<comment type="caution">
    <text evidence="1">The sequence shown here is derived from an EMBL/GenBank/DDBJ whole genome shotgun (WGS) entry which is preliminary data.</text>
</comment>
<organism evidence="1 2">
    <name type="scientific">Phyllobacterium leguminum</name>
    <dbReference type="NCBI Taxonomy" id="314237"/>
    <lineage>
        <taxon>Bacteria</taxon>
        <taxon>Pseudomonadati</taxon>
        <taxon>Pseudomonadota</taxon>
        <taxon>Alphaproteobacteria</taxon>
        <taxon>Hyphomicrobiales</taxon>
        <taxon>Phyllobacteriaceae</taxon>
        <taxon>Phyllobacterium</taxon>
    </lineage>
</organism>
<dbReference type="EMBL" id="QJTF01000008">
    <property type="protein sequence ID" value="PYE88158.1"/>
    <property type="molecule type" value="Genomic_DNA"/>
</dbReference>
<accession>A0A318T2N2</accession>
<name>A0A318T2N2_9HYPH</name>
<sequence length="90" mass="10344">MIPKSQQLFGIMLQAAKLAQSCDVATRKFIHEPGMCNETVISYKRHQHGPEKLQTFRQDHAAWPLAWFRKVADVSDKTMRLSKAFSRSDP</sequence>
<evidence type="ECO:0000313" key="2">
    <source>
        <dbReference type="Proteomes" id="UP000247454"/>
    </source>
</evidence>
<gene>
    <name evidence="1" type="ORF">C7477_10829</name>
</gene>
<keyword evidence="2" id="KW-1185">Reference proteome</keyword>
<dbReference type="AlphaFoldDB" id="A0A318T2N2"/>
<proteinExistence type="predicted"/>
<dbReference type="Proteomes" id="UP000247454">
    <property type="component" value="Unassembled WGS sequence"/>
</dbReference>
<protein>
    <submittedName>
        <fullName evidence="1">Uncharacterized protein</fullName>
    </submittedName>
</protein>
<reference evidence="1 2" key="1">
    <citation type="submission" date="2018-06" db="EMBL/GenBank/DDBJ databases">
        <title>Genomic Encyclopedia of Type Strains, Phase III (KMG-III): the genomes of soil and plant-associated and newly described type strains.</title>
        <authorList>
            <person name="Whitman W."/>
        </authorList>
    </citation>
    <scope>NUCLEOTIDE SEQUENCE [LARGE SCALE GENOMIC DNA]</scope>
    <source>
        <strain evidence="1 2">ORS 1419</strain>
    </source>
</reference>
<evidence type="ECO:0000313" key="1">
    <source>
        <dbReference type="EMBL" id="PYE88158.1"/>
    </source>
</evidence>